<comment type="caution">
    <text evidence="20">The sequence shown here is derived from an EMBL/GenBank/DDBJ whole genome shotgun (WGS) entry which is preliminary data.</text>
</comment>
<dbReference type="PIRSF" id="PIRSF000149">
    <property type="entry name" value="GAP_DH"/>
    <property type="match status" value="1"/>
</dbReference>
<evidence type="ECO:0000259" key="19">
    <source>
        <dbReference type="SMART" id="SM00846"/>
    </source>
</evidence>
<feature type="binding site" evidence="14">
    <location>
        <position position="180"/>
    </location>
    <ligand>
        <name>D-glyceraldehyde 3-phosphate</name>
        <dbReference type="ChEBI" id="CHEBI:59776"/>
    </ligand>
</feature>
<dbReference type="GO" id="GO:0005737">
    <property type="term" value="C:cytoplasm"/>
    <property type="evidence" value="ECO:0007669"/>
    <property type="project" value="UniProtKB-SubCell"/>
</dbReference>
<reference evidence="20" key="1">
    <citation type="journal article" date="2018" name="Genome Announc.">
        <title>Ignatzschineria cameli sp. nov., isolated from necrotic foot tissue of dromedaries (Camelus dromedarius) and associated maggots (Wohlfahrtia species) in Dubai.</title>
        <authorList>
            <person name="Tsang C.C."/>
            <person name="Tang J.Y."/>
            <person name="Fong J.Y."/>
            <person name="Kinne J."/>
            <person name="Lee H.H."/>
            <person name="Joseph M."/>
            <person name="Jose S."/>
            <person name="Schuster R.K."/>
            <person name="Tang Y."/>
            <person name="Sivakumar S."/>
            <person name="Chen J.H."/>
            <person name="Teng J.L."/>
            <person name="Lau S.K."/>
            <person name="Wernery U."/>
            <person name="Woo P.C."/>
        </authorList>
    </citation>
    <scope>NUCLEOTIDE SEQUENCE</scope>
    <source>
        <strain evidence="20">UAE-HKU57</strain>
        <strain evidence="21">UAE-HKU58</strain>
    </source>
</reference>
<evidence type="ECO:0000256" key="2">
    <source>
        <dbReference type="ARBA" id="ARBA00004496"/>
    </source>
</evidence>
<feature type="binding site" evidence="15">
    <location>
        <position position="314"/>
    </location>
    <ligand>
        <name>NAD(+)</name>
        <dbReference type="ChEBI" id="CHEBI:57540"/>
    </ligand>
</feature>
<accession>A0A2U2ATW3</accession>
<evidence type="ECO:0000256" key="18">
    <source>
        <dbReference type="RuleBase" id="RU361160"/>
    </source>
</evidence>
<keyword evidence="23" id="KW-1185">Reference proteome</keyword>
<evidence type="ECO:0000256" key="8">
    <source>
        <dbReference type="ARBA" id="ARBA00022741"/>
    </source>
</evidence>
<evidence type="ECO:0000256" key="3">
    <source>
        <dbReference type="ARBA" id="ARBA00004869"/>
    </source>
</evidence>
<evidence type="ECO:0000256" key="10">
    <source>
        <dbReference type="ARBA" id="ARBA00023027"/>
    </source>
</evidence>
<dbReference type="Pfam" id="PF00044">
    <property type="entry name" value="Gp_dh_N"/>
    <property type="match status" value="1"/>
</dbReference>
<comment type="similarity">
    <text evidence="4 17">Belongs to the glyceraldehyde-3-phosphate dehydrogenase family.</text>
</comment>
<comment type="subcellular location">
    <subcellularLocation>
        <location evidence="2">Cytoplasm</location>
    </subcellularLocation>
</comment>
<comment type="catalytic activity">
    <reaction evidence="12">
        <text>D-glyceraldehyde 3-phosphate + phosphate + NAD(+) = (2R)-3-phospho-glyceroyl phosphate + NADH + H(+)</text>
        <dbReference type="Rhea" id="RHEA:10300"/>
        <dbReference type="ChEBI" id="CHEBI:15378"/>
        <dbReference type="ChEBI" id="CHEBI:43474"/>
        <dbReference type="ChEBI" id="CHEBI:57540"/>
        <dbReference type="ChEBI" id="CHEBI:57604"/>
        <dbReference type="ChEBI" id="CHEBI:57945"/>
        <dbReference type="ChEBI" id="CHEBI:59776"/>
        <dbReference type="EC" id="1.2.1.12"/>
    </reaction>
</comment>
<feature type="binding site" evidence="15">
    <location>
        <position position="120"/>
    </location>
    <ligand>
        <name>NAD(+)</name>
        <dbReference type="ChEBI" id="CHEBI:57540"/>
    </ligand>
</feature>
<comment type="pathway">
    <text evidence="3">Carbohydrate degradation; glycolysis; pyruvate from D-glyceraldehyde 3-phosphate: step 1/5.</text>
</comment>
<evidence type="ECO:0000313" key="23">
    <source>
        <dbReference type="Proteomes" id="UP000245217"/>
    </source>
</evidence>
<evidence type="ECO:0000313" key="22">
    <source>
        <dbReference type="Proteomes" id="UP000245059"/>
    </source>
</evidence>
<sequence length="331" mass="35663">MAIRVGINGFGRIGRFVFRAACERNDIEVVGINDLIDVDYMAYMLKYDSTHGRFNGTVEVEDGHLVVNGKKIRVTSERDPANLKWDEINVDVVVEGTGLFLTDETARKHITAGAKKVVMTGPSKDKTPMFVIGVNEDSYKGEDIVSNASCTTNCLAPIAKVLNDTWGIESGLMTTVHATTATQKTVDGPSAKDWRGGRGASQNIIPSSTGAAKAVGVVIPELNGKLTGMSFRVPTPNVSVVDLTVNLKKPATYEEICAKMKEMAEGELKGVLGYTEDAVVSTDFLGEVCTSVFDAKAGIALTDTFVKVVSWYDNEIGYSNKVLDLVAHISK</sequence>
<evidence type="ECO:0000256" key="6">
    <source>
        <dbReference type="ARBA" id="ARBA00021022"/>
    </source>
</evidence>
<evidence type="ECO:0000256" key="1">
    <source>
        <dbReference type="ARBA" id="ARBA00003501"/>
    </source>
</evidence>
<evidence type="ECO:0000256" key="9">
    <source>
        <dbReference type="ARBA" id="ARBA00023002"/>
    </source>
</evidence>
<feature type="binding site" evidence="14">
    <location>
        <position position="232"/>
    </location>
    <ligand>
        <name>D-glyceraldehyde 3-phosphate</name>
        <dbReference type="ChEBI" id="CHEBI:59776"/>
    </ligand>
</feature>
<feature type="binding site" evidence="15">
    <location>
        <begin position="12"/>
        <end position="13"/>
    </location>
    <ligand>
        <name>NAD(+)</name>
        <dbReference type="ChEBI" id="CHEBI:57540"/>
    </ligand>
</feature>
<dbReference type="PANTHER" id="PTHR10836">
    <property type="entry name" value="GLYCERALDEHYDE 3-PHOSPHATE DEHYDROGENASE"/>
    <property type="match status" value="1"/>
</dbReference>
<dbReference type="SUPFAM" id="SSF51735">
    <property type="entry name" value="NAD(P)-binding Rossmann-fold domains"/>
    <property type="match status" value="1"/>
</dbReference>
<dbReference type="GO" id="GO:0051287">
    <property type="term" value="F:NAD binding"/>
    <property type="evidence" value="ECO:0007669"/>
    <property type="project" value="InterPro"/>
</dbReference>
<evidence type="ECO:0000256" key="5">
    <source>
        <dbReference type="ARBA" id="ARBA00011881"/>
    </source>
</evidence>
<evidence type="ECO:0000256" key="17">
    <source>
        <dbReference type="RuleBase" id="RU000397"/>
    </source>
</evidence>
<name>A0A2U2ATW3_9GAMM</name>
<dbReference type="OrthoDB" id="9803304at2"/>
<dbReference type="PROSITE" id="PS00071">
    <property type="entry name" value="GAPDH"/>
    <property type="match status" value="1"/>
</dbReference>
<dbReference type="FunFam" id="3.40.50.720:FF:000001">
    <property type="entry name" value="Glyceraldehyde-3-phosphate dehydrogenase"/>
    <property type="match status" value="1"/>
</dbReference>
<dbReference type="PRINTS" id="PR00078">
    <property type="entry name" value="G3PDHDRGNASE"/>
</dbReference>
<keyword evidence="11" id="KW-0324">Glycolysis</keyword>
<evidence type="ECO:0000256" key="7">
    <source>
        <dbReference type="ARBA" id="ARBA00022490"/>
    </source>
</evidence>
<dbReference type="SMART" id="SM00846">
    <property type="entry name" value="Gp_dh_N"/>
    <property type="match status" value="1"/>
</dbReference>
<feature type="active site" description="Nucleophile" evidence="13">
    <location>
        <position position="150"/>
    </location>
</feature>
<dbReference type="InterPro" id="IPR020831">
    <property type="entry name" value="GlycerAld/Erythrose_P_DH"/>
</dbReference>
<evidence type="ECO:0000256" key="4">
    <source>
        <dbReference type="ARBA" id="ARBA00007406"/>
    </source>
</evidence>
<dbReference type="GO" id="GO:0004365">
    <property type="term" value="F:glyceraldehyde-3-phosphate dehydrogenase (NAD+) (phosphorylating) activity"/>
    <property type="evidence" value="ECO:0007669"/>
    <property type="project" value="UniProtKB-EC"/>
</dbReference>
<dbReference type="GO" id="GO:0006096">
    <property type="term" value="P:glycolytic process"/>
    <property type="evidence" value="ECO:0007669"/>
    <property type="project" value="UniProtKB-KW"/>
</dbReference>
<evidence type="ECO:0000256" key="13">
    <source>
        <dbReference type="PIRSR" id="PIRSR000149-1"/>
    </source>
</evidence>
<dbReference type="CDD" id="cd05214">
    <property type="entry name" value="GAPDH_I_N"/>
    <property type="match status" value="1"/>
</dbReference>
<feature type="binding site" evidence="15">
    <location>
        <position position="34"/>
    </location>
    <ligand>
        <name>NAD(+)</name>
        <dbReference type="ChEBI" id="CHEBI:57540"/>
    </ligand>
</feature>
<dbReference type="EC" id="1.2.1.-" evidence="18"/>
<dbReference type="InterPro" id="IPR006424">
    <property type="entry name" value="Glyceraldehyde-3-P_DH_1"/>
</dbReference>
<dbReference type="GO" id="GO:0006006">
    <property type="term" value="P:glucose metabolic process"/>
    <property type="evidence" value="ECO:0007669"/>
    <property type="project" value="InterPro"/>
</dbReference>
<feature type="binding site" evidence="15">
    <location>
        <position position="78"/>
    </location>
    <ligand>
        <name>NAD(+)</name>
        <dbReference type="ChEBI" id="CHEBI:57540"/>
    </ligand>
</feature>
<dbReference type="RefSeq" id="WP_109201175.1">
    <property type="nucleotide sequence ID" value="NZ_QEWS01000002.1"/>
</dbReference>
<dbReference type="InterPro" id="IPR036291">
    <property type="entry name" value="NAD(P)-bd_dom_sf"/>
</dbReference>
<evidence type="ECO:0000256" key="16">
    <source>
        <dbReference type="PIRSR" id="PIRSR000149-4"/>
    </source>
</evidence>
<dbReference type="Gene3D" id="3.30.360.10">
    <property type="entry name" value="Dihydrodipicolinate Reductase, domain 2"/>
    <property type="match status" value="1"/>
</dbReference>
<evidence type="ECO:0000256" key="12">
    <source>
        <dbReference type="ARBA" id="ARBA00047698"/>
    </source>
</evidence>
<proteinExistence type="inferred from homology"/>
<dbReference type="InterPro" id="IPR020828">
    <property type="entry name" value="GlycerAld_3-P_DH_NAD(P)-bd"/>
</dbReference>
<keyword evidence="9 18" id="KW-0560">Oxidoreductase</keyword>
<feature type="site" description="Activates thiol group during catalysis" evidence="16">
    <location>
        <position position="177"/>
    </location>
</feature>
<dbReference type="FunFam" id="3.30.360.10:FF:000010">
    <property type="entry name" value="Glyceraldehyde-3-phosphate dehydrogenase"/>
    <property type="match status" value="1"/>
</dbReference>
<evidence type="ECO:0000256" key="11">
    <source>
        <dbReference type="ARBA" id="ARBA00023152"/>
    </source>
</evidence>
<feature type="binding site" evidence="14">
    <location>
        <begin position="209"/>
        <end position="210"/>
    </location>
    <ligand>
        <name>D-glyceraldehyde 3-phosphate</name>
        <dbReference type="ChEBI" id="CHEBI:59776"/>
    </ligand>
</feature>
<feature type="binding site" evidence="14">
    <location>
        <begin position="149"/>
        <end position="151"/>
    </location>
    <ligand>
        <name>D-glyceraldehyde 3-phosphate</name>
        <dbReference type="ChEBI" id="CHEBI:59776"/>
    </ligand>
</feature>
<comment type="subunit">
    <text evidence="5">Homotetramer.</text>
</comment>
<dbReference type="Gene3D" id="3.40.50.720">
    <property type="entry name" value="NAD(P)-binding Rossmann-like Domain"/>
    <property type="match status" value="1"/>
</dbReference>
<keyword evidence="7" id="KW-0963">Cytoplasm</keyword>
<evidence type="ECO:0000256" key="15">
    <source>
        <dbReference type="PIRSR" id="PIRSR000149-3"/>
    </source>
</evidence>
<dbReference type="EMBL" id="QEWV01000002">
    <property type="protein sequence ID" value="PWD93864.1"/>
    <property type="molecule type" value="Genomic_DNA"/>
</dbReference>
<dbReference type="InterPro" id="IPR020830">
    <property type="entry name" value="GlycerAld_3-P_DH_AS"/>
</dbReference>
<reference evidence="22 23" key="2">
    <citation type="submission" date="2018-05" db="EMBL/GenBank/DDBJ databases">
        <title>Ignatzschineria dubaiensis sp. nov., isolated from necrotic foot tissues of dromedaries (Camelus dromedarius) and associated maggots in Dubai, United Arab Emirates.</title>
        <authorList>
            <person name="Tsang C.C."/>
            <person name="Tang J.Y.M."/>
            <person name="Fong J.Y.H."/>
            <person name="Kinne J."/>
            <person name="Lee H.H."/>
            <person name="Joseph M."/>
            <person name="Jose S."/>
            <person name="Schuster R.K."/>
            <person name="Tang Y."/>
            <person name="Sivakumar S."/>
            <person name="Chen J.H.K."/>
            <person name="Teng J.L.L."/>
            <person name="Lau S.K.P."/>
            <person name="Wernery U."/>
            <person name="Woo P.C.Y."/>
        </authorList>
    </citation>
    <scope>NUCLEOTIDE SEQUENCE [LARGE SCALE GENOMIC DNA]</scope>
    <source>
        <strain evidence="22">UAE-HKU57</strain>
        <strain evidence="23">UAE-HKU58</strain>
    </source>
</reference>
<evidence type="ECO:0000313" key="21">
    <source>
        <dbReference type="EMBL" id="PWD93864.1"/>
    </source>
</evidence>
<dbReference type="GO" id="GO:0050661">
    <property type="term" value="F:NADP binding"/>
    <property type="evidence" value="ECO:0007669"/>
    <property type="project" value="InterPro"/>
</dbReference>
<dbReference type="EMBL" id="QEWW01000001">
    <property type="protein sequence ID" value="PWD88172.1"/>
    <property type="molecule type" value="Genomic_DNA"/>
</dbReference>
<dbReference type="NCBIfam" id="TIGR01534">
    <property type="entry name" value="GAPDH-I"/>
    <property type="match status" value="1"/>
</dbReference>
<keyword evidence="10 15" id="KW-0520">NAD</keyword>
<dbReference type="Proteomes" id="UP000245059">
    <property type="component" value="Unassembled WGS sequence"/>
</dbReference>
<evidence type="ECO:0000256" key="14">
    <source>
        <dbReference type="PIRSR" id="PIRSR000149-2"/>
    </source>
</evidence>
<dbReference type="Pfam" id="PF02800">
    <property type="entry name" value="Gp_dh_C"/>
    <property type="match status" value="1"/>
</dbReference>
<keyword evidence="8 15" id="KW-0547">Nucleotide-binding</keyword>
<dbReference type="PANTHER" id="PTHR10836:SF76">
    <property type="entry name" value="GLYCERALDEHYDE-3-PHOSPHATE DEHYDROGENASE-RELATED"/>
    <property type="match status" value="1"/>
</dbReference>
<feature type="domain" description="Glyceraldehyde 3-phosphate dehydrogenase NAD(P) binding" evidence="19">
    <location>
        <begin position="3"/>
        <end position="150"/>
    </location>
</feature>
<evidence type="ECO:0000313" key="20">
    <source>
        <dbReference type="EMBL" id="PWD88172.1"/>
    </source>
</evidence>
<dbReference type="CDD" id="cd18126">
    <property type="entry name" value="GAPDH_I_C"/>
    <property type="match status" value="1"/>
</dbReference>
<protein>
    <recommendedName>
        <fullName evidence="6 18">Glyceraldehyde-3-phosphate dehydrogenase</fullName>
        <ecNumber evidence="18">1.2.1.-</ecNumber>
    </recommendedName>
</protein>
<dbReference type="AlphaFoldDB" id="A0A2U2ATW3"/>
<dbReference type="Proteomes" id="UP000245217">
    <property type="component" value="Unassembled WGS sequence"/>
</dbReference>
<dbReference type="InterPro" id="IPR020829">
    <property type="entry name" value="GlycerAld_3-P_DH_cat"/>
</dbReference>
<dbReference type="SUPFAM" id="SSF55347">
    <property type="entry name" value="Glyceraldehyde-3-phosphate dehydrogenase-like, C-terminal domain"/>
    <property type="match status" value="1"/>
</dbReference>
<organism evidence="20 22">
    <name type="scientific">Ignatzschineria cameli</name>
    <dbReference type="NCBI Taxonomy" id="2182793"/>
    <lineage>
        <taxon>Bacteria</taxon>
        <taxon>Pseudomonadati</taxon>
        <taxon>Pseudomonadota</taxon>
        <taxon>Gammaproteobacteria</taxon>
        <taxon>Cardiobacteriales</taxon>
        <taxon>Ignatzschineriaceae</taxon>
        <taxon>Ignatzschineria</taxon>
    </lineage>
</organism>
<gene>
    <name evidence="20" type="primary">gap</name>
    <name evidence="20" type="ORF">DC077_02560</name>
    <name evidence="21" type="ORF">DC078_03305</name>
</gene>
<comment type="function">
    <text evidence="1">Catalyzes the oxidative phosphorylation of glyceraldehyde 3-phosphate (G3P) to 1,3-bisphosphoglycerate (BPG) using the cofactor NAD. The first reaction step involves the formation of a hemiacetal intermediate between G3P and a cysteine residue, and this hemiacetal intermediate is then oxidized to a thioester, with concomitant reduction of NAD to NADH. The reduced NADH is then exchanged with the second NAD, and the thioester is attacked by a nucleophilic inorganic phosphate to produce BPG.</text>
</comment>